<evidence type="ECO:0000313" key="5">
    <source>
        <dbReference type="Proteomes" id="UP000004510"/>
    </source>
</evidence>
<keyword evidence="2" id="KW-1134">Transmembrane beta strand</keyword>
<proteinExistence type="inferred from homology"/>
<comment type="similarity">
    <text evidence="1 2">Belongs to the outer membrane factor (OMF) (TC 1.B.17) family.</text>
</comment>
<dbReference type="PANTHER" id="PTHR30203">
    <property type="entry name" value="OUTER MEMBRANE CATION EFFLUX PROTEIN"/>
    <property type="match status" value="1"/>
</dbReference>
<comment type="subcellular location">
    <subcellularLocation>
        <location evidence="2">Cell membrane</location>
        <topology evidence="2">Lipid-anchor</topology>
    </subcellularLocation>
</comment>
<dbReference type="InterPro" id="IPR010131">
    <property type="entry name" value="MdtP/NodT-like"/>
</dbReference>
<evidence type="ECO:0000256" key="2">
    <source>
        <dbReference type="RuleBase" id="RU362097"/>
    </source>
</evidence>
<sequence length="513" mass="55116">MTRRARANWRRHGPKTPLLRTEDPTMTDYHRLDRARRAATVLLAALALAGCAVGPDYQRPQDAPVVLASPEAALFSADALQRDWWKQLQDPQLDQLVALALSRNHDIRIAQSRLAESRAVLDEKELDRLPAVTLDGRYERSLSQANAGPTGQRNLAQSYRAGFDATWELDLWGRLRHAAQGAAARSEAQQADLAQTRIVVAAEVARNYFELRGAEQRLAVARANLASQRDSLRVTEAMVQAGRGDEGDLASARAELETVQASVPVQVTARRLAQYRLAVLAGMRPVELAALDASQPLAPLTARLPIGDVGALLSRRPDVAAAERNMAAANADVGVATAELYPRIDLGGFLGFVALRGADVGAASSRAFSVASGVNWPALHLPTALARKRAAVARADGVVARYEQTVLQAVQELESALTEFGQTQQRLGNLLEAAAQSRRAADLAQLRYRAGSAPYLTVLDAQRTLLRAQDAVAVAETDSYARLVALYKALGGGWEAPDDADAPPASVALAPAR</sequence>
<keyword evidence="2" id="KW-0472">Membrane</keyword>
<accession>D4X8V1</accession>
<dbReference type="PANTHER" id="PTHR30203:SF25">
    <property type="entry name" value="OUTER MEMBRANE PROTEIN-RELATED"/>
    <property type="match status" value="1"/>
</dbReference>
<dbReference type="Proteomes" id="UP000004510">
    <property type="component" value="Unassembled WGS sequence"/>
</dbReference>
<dbReference type="Pfam" id="PF02321">
    <property type="entry name" value="OEP"/>
    <property type="match status" value="2"/>
</dbReference>
<feature type="compositionally biased region" description="Basic residues" evidence="3">
    <location>
        <begin position="1"/>
        <end position="14"/>
    </location>
</feature>
<dbReference type="eggNOG" id="COG1538">
    <property type="taxonomic scope" value="Bacteria"/>
</dbReference>
<dbReference type="SUPFAM" id="SSF56954">
    <property type="entry name" value="Outer membrane efflux proteins (OEP)"/>
    <property type="match status" value="1"/>
</dbReference>
<dbReference type="Gene3D" id="2.20.200.10">
    <property type="entry name" value="Outer membrane efflux proteins (OEP)"/>
    <property type="match status" value="1"/>
</dbReference>
<dbReference type="GO" id="GO:0015562">
    <property type="term" value="F:efflux transmembrane transporter activity"/>
    <property type="evidence" value="ECO:0007669"/>
    <property type="project" value="InterPro"/>
</dbReference>
<gene>
    <name evidence="4" type="primary">oprN</name>
    <name evidence="4" type="ORF">HMPREF0004_1898</name>
</gene>
<dbReference type="GO" id="GO:0005886">
    <property type="term" value="C:plasma membrane"/>
    <property type="evidence" value="ECO:0007669"/>
    <property type="project" value="UniProtKB-SubCell"/>
</dbReference>
<organism evidence="4 5">
    <name type="scientific">Achromobacter piechaudii ATCC 43553</name>
    <dbReference type="NCBI Taxonomy" id="742159"/>
    <lineage>
        <taxon>Bacteria</taxon>
        <taxon>Pseudomonadati</taxon>
        <taxon>Pseudomonadota</taxon>
        <taxon>Betaproteobacteria</taxon>
        <taxon>Burkholderiales</taxon>
        <taxon>Alcaligenaceae</taxon>
        <taxon>Achromobacter</taxon>
    </lineage>
</organism>
<name>D4X8V1_9BURK</name>
<keyword evidence="2" id="KW-0564">Palmitate</keyword>
<feature type="region of interest" description="Disordered" evidence="3">
    <location>
        <begin position="1"/>
        <end position="22"/>
    </location>
</feature>
<keyword evidence="2" id="KW-0812">Transmembrane</keyword>
<dbReference type="EMBL" id="ADMS01000044">
    <property type="protein sequence ID" value="EFF76810.1"/>
    <property type="molecule type" value="Genomic_DNA"/>
</dbReference>
<dbReference type="InterPro" id="IPR003423">
    <property type="entry name" value="OMP_efflux"/>
</dbReference>
<reference evidence="5" key="1">
    <citation type="submission" date="2010-03" db="EMBL/GenBank/DDBJ databases">
        <title>Complete sequence of Mobiluncus curtisii ATCC 43063.</title>
        <authorList>
            <person name="Muzny D."/>
            <person name="Qin X."/>
            <person name="Deng J."/>
            <person name="Jiang H."/>
            <person name="Liu Y."/>
            <person name="Qu J."/>
            <person name="Song X.-Z."/>
            <person name="Zhang L."/>
            <person name="Thornton R."/>
            <person name="Coyle M."/>
            <person name="Francisco L."/>
            <person name="Jackson L."/>
            <person name="Javaid M."/>
            <person name="Korchina V."/>
            <person name="Kovar C."/>
            <person name="Mata R."/>
            <person name="Mathew T."/>
            <person name="Ngo R."/>
            <person name="Nguyen L."/>
            <person name="Nguyen N."/>
            <person name="Okwuonu G."/>
            <person name="Ongeri F."/>
            <person name="Pham C."/>
            <person name="Simmons D."/>
            <person name="Wilczek-Boney K."/>
            <person name="Hale W."/>
            <person name="Jakkamsetti A."/>
            <person name="Pham P."/>
            <person name="Ruth R."/>
            <person name="San Lucas F."/>
            <person name="Warren J."/>
            <person name="Zhang J."/>
            <person name="Zhao Z."/>
            <person name="Zhou C."/>
            <person name="Zhu D."/>
            <person name="Lee S."/>
            <person name="Bess C."/>
            <person name="Blankenburg K."/>
            <person name="Forbes L."/>
            <person name="Fu Q."/>
            <person name="Gubbala S."/>
            <person name="Hirani K."/>
            <person name="Jayaseelan J.C."/>
            <person name="Lara F."/>
            <person name="Munidasa M."/>
            <person name="Palculict T."/>
            <person name="Patil S."/>
            <person name="Pu L.-L."/>
            <person name="Saada N."/>
            <person name="Tang L."/>
            <person name="Weissenberger G."/>
            <person name="Zhu Y."/>
            <person name="Hemphill L."/>
            <person name="Shang Y."/>
            <person name="Youmans B."/>
            <person name="Ayvaz T."/>
            <person name="Ross M."/>
            <person name="Santibanez J."/>
            <person name="Aqrawi P."/>
            <person name="Gross S."/>
            <person name="Joshi V."/>
            <person name="Fowler G."/>
            <person name="Nazareth L."/>
            <person name="Reid J."/>
            <person name="Worley K."/>
            <person name="Petrosino J."/>
            <person name="Highlander S."/>
            <person name="Gibbs R."/>
            <person name="Gibbs R."/>
        </authorList>
    </citation>
    <scope>NUCLEOTIDE SEQUENCE [LARGE SCALE GENOMIC DNA]</scope>
    <source>
        <strain evidence="5">ATCC 43553</strain>
    </source>
</reference>
<dbReference type="HOGENOM" id="CLU_012817_13_0_4"/>
<protein>
    <submittedName>
        <fullName evidence="4">Efflux transporter, outer membrane factor lipoprotein, NodT family</fullName>
    </submittedName>
</protein>
<evidence type="ECO:0000256" key="3">
    <source>
        <dbReference type="SAM" id="MobiDB-lite"/>
    </source>
</evidence>
<dbReference type="AlphaFoldDB" id="D4X8V1"/>
<evidence type="ECO:0000313" key="4">
    <source>
        <dbReference type="EMBL" id="EFF76810.1"/>
    </source>
</evidence>
<comment type="caution">
    <text evidence="4">The sequence shown here is derived from an EMBL/GenBank/DDBJ whole genome shotgun (WGS) entry which is preliminary data.</text>
</comment>
<dbReference type="Gene3D" id="1.20.1600.10">
    <property type="entry name" value="Outer membrane efflux proteins (OEP)"/>
    <property type="match status" value="1"/>
</dbReference>
<dbReference type="PATRIC" id="fig|742159.3.peg.2814"/>
<dbReference type="NCBIfam" id="TIGR01845">
    <property type="entry name" value="outer_NodT"/>
    <property type="match status" value="1"/>
</dbReference>
<keyword evidence="2 4" id="KW-0449">Lipoprotein</keyword>
<evidence type="ECO:0000256" key="1">
    <source>
        <dbReference type="ARBA" id="ARBA00007613"/>
    </source>
</evidence>